<dbReference type="InterPro" id="IPR050537">
    <property type="entry name" value="2-oxoacid_dehydrogenase"/>
</dbReference>
<keyword evidence="8 13" id="KW-0816">Tricarboxylic acid cycle</keyword>
<sequence>MSTEVRVPTLGESVTEATVATWFKKPGDSVAVDEMLCELETDKVTVEVPSPAAGTLGDIVAAEGETVGVDALLATISEGGEASTEKAAPAKEEVKSSEATDDKISGQIEVKVPSLGESVTEATVGSWFKKVGDSVAADEVIAELETDKVSVEVPAPQAGVIASILVGEGETVGAGGTLALLSGDAAGARTVAADDSADATPPAASSAGKDVEHAPSAKKLMAEKGLTPDQVQGTGRDGRIMKEDVQNAKAPAAAASAASIVTAAPAPAATPRAPVPADDAAREERVKMTRLRQTIARRLKEAQNTAAMLTTYNEVDMSAVMALRKQYKDEFEKKHGVRLGFMSFFTKACVHALREVPEVNAEIDGTDVVYKNFVHMGVAAGTPTGLVVPVIRDADQMSFAAIEKAISEKGKRARDGKLSMAEMQGGTFTISNGGVYGSLMSSPILNPPQSGILGMHKIQDRPVVVNGEIVIRPMMYLALSYDHRIVDGKGAVTFLVRVKEALEDPQRLLMDL</sequence>
<dbReference type="InterPro" id="IPR000089">
    <property type="entry name" value="Biotin_lipoyl"/>
</dbReference>
<evidence type="ECO:0000259" key="16">
    <source>
        <dbReference type="PROSITE" id="PS51826"/>
    </source>
</evidence>
<comment type="pathway">
    <text evidence="3 13">Amino-acid degradation; L-lysine degradation via saccharopine pathway; glutaryl-CoA from L-lysine: step 6/6.</text>
</comment>
<dbReference type="PROSITE" id="PS50968">
    <property type="entry name" value="BIOTINYL_LIPOYL"/>
    <property type="match status" value="2"/>
</dbReference>
<dbReference type="Pfam" id="PF00198">
    <property type="entry name" value="2-oxoacid_dh"/>
    <property type="match status" value="1"/>
</dbReference>
<dbReference type="Gene3D" id="4.10.320.10">
    <property type="entry name" value="E3-binding domain"/>
    <property type="match status" value="1"/>
</dbReference>
<gene>
    <name evidence="17" type="ORF">FHS89_000294</name>
</gene>
<dbReference type="SUPFAM" id="SSF51230">
    <property type="entry name" value="Single hybrid motif"/>
    <property type="match status" value="2"/>
</dbReference>
<dbReference type="InterPro" id="IPR036625">
    <property type="entry name" value="E3-bd_dom_sf"/>
</dbReference>
<organism evidence="17 18">
    <name type="scientific">Rubricella aquisinus</name>
    <dbReference type="NCBI Taxonomy" id="2028108"/>
    <lineage>
        <taxon>Bacteria</taxon>
        <taxon>Pseudomonadati</taxon>
        <taxon>Pseudomonadota</taxon>
        <taxon>Alphaproteobacteria</taxon>
        <taxon>Rhodobacterales</taxon>
        <taxon>Paracoccaceae</taxon>
        <taxon>Rubricella</taxon>
    </lineage>
</organism>
<dbReference type="EMBL" id="JACIJS010000001">
    <property type="protein sequence ID" value="MBB5514296.1"/>
    <property type="molecule type" value="Genomic_DNA"/>
</dbReference>
<feature type="compositionally biased region" description="Low complexity" evidence="14">
    <location>
        <begin position="198"/>
        <end position="207"/>
    </location>
</feature>
<dbReference type="EC" id="2.3.1.61" evidence="6 13"/>
<dbReference type="GO" id="GO:0004149">
    <property type="term" value="F:dihydrolipoyllysine-residue succinyltransferase activity"/>
    <property type="evidence" value="ECO:0007669"/>
    <property type="project" value="UniProtKB-UniRule"/>
</dbReference>
<evidence type="ECO:0000256" key="9">
    <source>
        <dbReference type="ARBA" id="ARBA00022679"/>
    </source>
</evidence>
<evidence type="ECO:0000256" key="2">
    <source>
        <dbReference type="ARBA" id="ARBA00004052"/>
    </source>
</evidence>
<dbReference type="Pfam" id="PF02817">
    <property type="entry name" value="E3_binding"/>
    <property type="match status" value="1"/>
</dbReference>
<evidence type="ECO:0000256" key="13">
    <source>
        <dbReference type="RuleBase" id="RU361138"/>
    </source>
</evidence>
<evidence type="ECO:0000313" key="17">
    <source>
        <dbReference type="EMBL" id="MBB5514296.1"/>
    </source>
</evidence>
<comment type="catalytic activity">
    <reaction evidence="12 13">
        <text>N(6)-[(R)-dihydrolipoyl]-L-lysyl-[protein] + succinyl-CoA = N(6)-[(R)-S(8)-succinyldihydrolipoyl]-L-lysyl-[protein] + CoA</text>
        <dbReference type="Rhea" id="RHEA:15213"/>
        <dbReference type="Rhea" id="RHEA-COMP:10475"/>
        <dbReference type="Rhea" id="RHEA-COMP:20092"/>
        <dbReference type="ChEBI" id="CHEBI:57287"/>
        <dbReference type="ChEBI" id="CHEBI:57292"/>
        <dbReference type="ChEBI" id="CHEBI:83100"/>
        <dbReference type="ChEBI" id="CHEBI:83120"/>
        <dbReference type="EC" id="2.3.1.61"/>
    </reaction>
</comment>
<comment type="caution">
    <text evidence="17">The sequence shown here is derived from an EMBL/GenBank/DDBJ whole genome shotgun (WGS) entry which is preliminary data.</text>
</comment>
<comment type="similarity">
    <text evidence="4 13">Belongs to the 2-oxoacid dehydrogenase family.</text>
</comment>
<dbReference type="Gene3D" id="2.40.50.100">
    <property type="match status" value="2"/>
</dbReference>
<accession>A0A840WX79</accession>
<dbReference type="GO" id="GO:0045252">
    <property type="term" value="C:oxoglutarate dehydrogenase complex"/>
    <property type="evidence" value="ECO:0007669"/>
    <property type="project" value="UniProtKB-UniRule"/>
</dbReference>
<evidence type="ECO:0000256" key="12">
    <source>
        <dbReference type="ARBA" id="ARBA00052761"/>
    </source>
</evidence>
<feature type="region of interest" description="Disordered" evidence="14">
    <location>
        <begin position="193"/>
        <end position="214"/>
    </location>
</feature>
<evidence type="ECO:0000256" key="6">
    <source>
        <dbReference type="ARBA" id="ARBA00012945"/>
    </source>
</evidence>
<keyword evidence="10 13" id="KW-0450">Lipoyl</keyword>
<name>A0A840WX79_9RHOB</name>
<comment type="cofactor">
    <cofactor evidence="1">
        <name>(R)-lipoate</name>
        <dbReference type="ChEBI" id="CHEBI:83088"/>
    </cofactor>
</comment>
<evidence type="ECO:0000256" key="14">
    <source>
        <dbReference type="SAM" id="MobiDB-lite"/>
    </source>
</evidence>
<evidence type="ECO:0000313" key="18">
    <source>
        <dbReference type="Proteomes" id="UP000553766"/>
    </source>
</evidence>
<evidence type="ECO:0000256" key="3">
    <source>
        <dbReference type="ARBA" id="ARBA00005145"/>
    </source>
</evidence>
<dbReference type="CDD" id="cd06849">
    <property type="entry name" value="lipoyl_domain"/>
    <property type="match status" value="2"/>
</dbReference>
<protein>
    <recommendedName>
        <fullName evidence="7 13">Dihydrolipoyllysine-residue succinyltransferase component of 2-oxoglutarate dehydrogenase complex</fullName>
        <ecNumber evidence="6 13">2.3.1.61</ecNumber>
    </recommendedName>
    <alternativeName>
        <fullName evidence="13">2-oxoglutarate dehydrogenase complex component E2</fullName>
    </alternativeName>
</protein>
<evidence type="ECO:0000259" key="15">
    <source>
        <dbReference type="PROSITE" id="PS50968"/>
    </source>
</evidence>
<comment type="function">
    <text evidence="2 13">E2 component of the 2-oxoglutarate dehydrogenase (OGDH) complex which catalyzes the second step in the conversion of 2-oxoglutarate to succinyl-CoA and CO(2).</text>
</comment>
<dbReference type="FunFam" id="3.30.559.10:FF:000007">
    <property type="entry name" value="Dihydrolipoamide acetyltransferase component of pyruvate dehydrogenase complex"/>
    <property type="match status" value="1"/>
</dbReference>
<feature type="domain" description="Lipoyl-binding" evidence="15">
    <location>
        <begin position="107"/>
        <end position="182"/>
    </location>
</feature>
<dbReference type="GO" id="GO:0033512">
    <property type="term" value="P:L-lysine catabolic process to acetyl-CoA via saccharopine"/>
    <property type="evidence" value="ECO:0007669"/>
    <property type="project" value="UniProtKB-UniRule"/>
</dbReference>
<dbReference type="AlphaFoldDB" id="A0A840WX79"/>
<reference evidence="17 18" key="1">
    <citation type="submission" date="2020-08" db="EMBL/GenBank/DDBJ databases">
        <title>Genomic Encyclopedia of Type Strains, Phase IV (KMG-IV): sequencing the most valuable type-strain genomes for metagenomic binning, comparative biology and taxonomic classification.</title>
        <authorList>
            <person name="Goeker M."/>
        </authorList>
    </citation>
    <scope>NUCLEOTIDE SEQUENCE [LARGE SCALE GENOMIC DNA]</scope>
    <source>
        <strain evidence="17 18">DSM 103377</strain>
    </source>
</reference>
<dbReference type="InterPro" id="IPR001078">
    <property type="entry name" value="2-oxoacid_DH_actylTfrase"/>
</dbReference>
<evidence type="ECO:0000256" key="1">
    <source>
        <dbReference type="ARBA" id="ARBA00001938"/>
    </source>
</evidence>
<dbReference type="InterPro" id="IPR006255">
    <property type="entry name" value="SucB"/>
</dbReference>
<keyword evidence="18" id="KW-1185">Reference proteome</keyword>
<evidence type="ECO:0000256" key="5">
    <source>
        <dbReference type="ARBA" id="ARBA00011666"/>
    </source>
</evidence>
<dbReference type="GO" id="GO:0005829">
    <property type="term" value="C:cytosol"/>
    <property type="evidence" value="ECO:0007669"/>
    <property type="project" value="TreeGrafter"/>
</dbReference>
<dbReference type="NCBIfam" id="TIGR01347">
    <property type="entry name" value="sucB"/>
    <property type="match status" value="1"/>
</dbReference>
<feature type="domain" description="Peripheral subunit-binding (PSBD)" evidence="16">
    <location>
        <begin position="212"/>
        <end position="249"/>
    </location>
</feature>
<dbReference type="PANTHER" id="PTHR43416:SF5">
    <property type="entry name" value="DIHYDROLIPOYLLYSINE-RESIDUE SUCCINYLTRANSFERASE COMPONENT OF 2-OXOGLUTARATE DEHYDROGENASE COMPLEX, MITOCHONDRIAL"/>
    <property type="match status" value="1"/>
</dbReference>
<feature type="region of interest" description="Disordered" evidence="14">
    <location>
        <begin position="80"/>
        <end position="102"/>
    </location>
</feature>
<evidence type="ECO:0000256" key="4">
    <source>
        <dbReference type="ARBA" id="ARBA00007317"/>
    </source>
</evidence>
<evidence type="ECO:0000256" key="11">
    <source>
        <dbReference type="ARBA" id="ARBA00023315"/>
    </source>
</evidence>
<dbReference type="PROSITE" id="PS00189">
    <property type="entry name" value="LIPOYL"/>
    <property type="match status" value="1"/>
</dbReference>
<dbReference type="GO" id="GO:0006099">
    <property type="term" value="P:tricarboxylic acid cycle"/>
    <property type="evidence" value="ECO:0007669"/>
    <property type="project" value="UniProtKB-UniRule"/>
</dbReference>
<dbReference type="NCBIfam" id="NF004309">
    <property type="entry name" value="PRK05704.1"/>
    <property type="match status" value="1"/>
</dbReference>
<dbReference type="PANTHER" id="PTHR43416">
    <property type="entry name" value="DIHYDROLIPOYLLYSINE-RESIDUE SUCCINYLTRANSFERASE COMPONENT OF 2-OXOGLUTARATE DEHYDROGENASE COMPLEX, MITOCHONDRIAL-RELATED"/>
    <property type="match status" value="1"/>
</dbReference>
<keyword evidence="9 13" id="KW-0808">Transferase</keyword>
<dbReference type="InterPro" id="IPR004167">
    <property type="entry name" value="PSBD"/>
</dbReference>
<keyword evidence="11 13" id="KW-0012">Acyltransferase</keyword>
<dbReference type="Pfam" id="PF00364">
    <property type="entry name" value="Biotin_lipoyl"/>
    <property type="match status" value="2"/>
</dbReference>
<evidence type="ECO:0000256" key="8">
    <source>
        <dbReference type="ARBA" id="ARBA00022532"/>
    </source>
</evidence>
<dbReference type="InterPro" id="IPR011053">
    <property type="entry name" value="Single_hybrid_motif"/>
</dbReference>
<dbReference type="SUPFAM" id="SSF52777">
    <property type="entry name" value="CoA-dependent acyltransferases"/>
    <property type="match status" value="1"/>
</dbReference>
<dbReference type="Proteomes" id="UP000553766">
    <property type="component" value="Unassembled WGS sequence"/>
</dbReference>
<evidence type="ECO:0000256" key="10">
    <source>
        <dbReference type="ARBA" id="ARBA00022823"/>
    </source>
</evidence>
<feature type="compositionally biased region" description="Basic and acidic residues" evidence="14">
    <location>
        <begin position="88"/>
        <end position="102"/>
    </location>
</feature>
<evidence type="ECO:0000256" key="7">
    <source>
        <dbReference type="ARBA" id="ARBA00019511"/>
    </source>
</evidence>
<feature type="domain" description="Lipoyl-binding" evidence="15">
    <location>
        <begin position="2"/>
        <end position="77"/>
    </location>
</feature>
<dbReference type="PROSITE" id="PS51826">
    <property type="entry name" value="PSBD"/>
    <property type="match status" value="1"/>
</dbReference>
<dbReference type="InterPro" id="IPR023213">
    <property type="entry name" value="CAT-like_dom_sf"/>
</dbReference>
<dbReference type="RefSeq" id="WP_184007732.1">
    <property type="nucleotide sequence ID" value="NZ_JACIJS010000001.1"/>
</dbReference>
<comment type="subunit">
    <text evidence="5">Forms a 24-polypeptide structural core with octahedral symmetry. Part of the 2-oxoglutarate dehydrogenase (OGDH) complex composed of E1 (2-oxoglutarate dehydrogenase), E2 (dihydrolipoamide succinyltransferase) and E3 (dihydrolipoamide dehydrogenase); the complex contains multiple copies of the three enzymatic components (E1, E2 and E3).</text>
</comment>
<proteinExistence type="inferred from homology"/>
<dbReference type="UniPathway" id="UPA00868">
    <property type="reaction ID" value="UER00840"/>
</dbReference>
<dbReference type="Gene3D" id="3.30.559.10">
    <property type="entry name" value="Chloramphenicol acetyltransferase-like domain"/>
    <property type="match status" value="1"/>
</dbReference>
<dbReference type="SUPFAM" id="SSF47005">
    <property type="entry name" value="Peripheral subunit-binding domain of 2-oxo acid dehydrogenase complex"/>
    <property type="match status" value="1"/>
</dbReference>
<dbReference type="InterPro" id="IPR003016">
    <property type="entry name" value="2-oxoA_DH_lipoyl-BS"/>
</dbReference>